<dbReference type="RefSeq" id="WP_345207606.1">
    <property type="nucleotide sequence ID" value="NZ_BAABGM010000020.1"/>
</dbReference>
<feature type="compositionally biased region" description="Low complexity" evidence="1">
    <location>
        <begin position="81"/>
        <end position="118"/>
    </location>
</feature>
<keyword evidence="2" id="KW-1133">Transmembrane helix</keyword>
<evidence type="ECO:0000256" key="3">
    <source>
        <dbReference type="SAM" id="SignalP"/>
    </source>
</evidence>
<dbReference type="EMBL" id="BAABGM010000020">
    <property type="protein sequence ID" value="GAA4410832.1"/>
    <property type="molecule type" value="Genomic_DNA"/>
</dbReference>
<evidence type="ECO:0000313" key="4">
    <source>
        <dbReference type="EMBL" id="GAA4410832.1"/>
    </source>
</evidence>
<dbReference type="Proteomes" id="UP001500945">
    <property type="component" value="Unassembled WGS sequence"/>
</dbReference>
<keyword evidence="5" id="KW-1185">Reference proteome</keyword>
<organism evidence="4 5">
    <name type="scientific">Fodinibacter luteus</name>
    <dbReference type="NCBI Taxonomy" id="552064"/>
    <lineage>
        <taxon>Bacteria</taxon>
        <taxon>Bacillati</taxon>
        <taxon>Actinomycetota</taxon>
        <taxon>Actinomycetes</taxon>
        <taxon>Micrococcales</taxon>
        <taxon>Intrasporangiaceae</taxon>
        <taxon>Fodinibacter (ex Wang et al. 2009)</taxon>
    </lineage>
</organism>
<comment type="caution">
    <text evidence="4">The sequence shown here is derived from an EMBL/GenBank/DDBJ whole genome shotgun (WGS) entry which is preliminary data.</text>
</comment>
<feature type="region of interest" description="Disordered" evidence="1">
    <location>
        <begin position="28"/>
        <end position="137"/>
    </location>
</feature>
<evidence type="ECO:0000256" key="1">
    <source>
        <dbReference type="SAM" id="MobiDB-lite"/>
    </source>
</evidence>
<feature type="chain" id="PRO_5046296823" evidence="3">
    <location>
        <begin position="28"/>
        <end position="284"/>
    </location>
</feature>
<feature type="signal peptide" evidence="3">
    <location>
        <begin position="1"/>
        <end position="27"/>
    </location>
</feature>
<dbReference type="PROSITE" id="PS51257">
    <property type="entry name" value="PROKAR_LIPOPROTEIN"/>
    <property type="match status" value="1"/>
</dbReference>
<feature type="transmembrane region" description="Helical" evidence="2">
    <location>
        <begin position="145"/>
        <end position="163"/>
    </location>
</feature>
<keyword evidence="3" id="KW-0732">Signal</keyword>
<protein>
    <submittedName>
        <fullName evidence="4">Uncharacterized protein</fullName>
    </submittedName>
</protein>
<evidence type="ECO:0000256" key="2">
    <source>
        <dbReference type="SAM" id="Phobius"/>
    </source>
</evidence>
<evidence type="ECO:0000313" key="5">
    <source>
        <dbReference type="Proteomes" id="UP001500945"/>
    </source>
</evidence>
<name>A0ABP8KP70_9MICO</name>
<keyword evidence="2" id="KW-0472">Membrane</keyword>
<gene>
    <name evidence="4" type="ORF">GCM10023168_30960</name>
</gene>
<sequence>MPGTRRPSRPTTLVAGLALAAALTTSACGGSVEVPTPSGTRTVELPSASVSVPSIERPSATEPPEATDTPEASEPPEPTRTPDATPAPTVTETATSEPEPAETVTETAAPTPSETETPSPTPSPTETDIAAPASEEADEGGVPAWVWWLAALGVLAVAVVLLLRSRRRAAWDVELEAAQAEVTWLARDLLPRVRATGTREAAAGAWAVSGDRVQALEDKLTWLEATAPAEPRRLRAEVLRDAVRDVHARAAALTQPGSDTHFTEEVDAVVATLEDALTRSAPQP</sequence>
<reference evidence="5" key="1">
    <citation type="journal article" date="2019" name="Int. J. Syst. Evol. Microbiol.">
        <title>The Global Catalogue of Microorganisms (GCM) 10K type strain sequencing project: providing services to taxonomists for standard genome sequencing and annotation.</title>
        <authorList>
            <consortium name="The Broad Institute Genomics Platform"/>
            <consortium name="The Broad Institute Genome Sequencing Center for Infectious Disease"/>
            <person name="Wu L."/>
            <person name="Ma J."/>
        </authorList>
    </citation>
    <scope>NUCLEOTIDE SEQUENCE [LARGE SCALE GENOMIC DNA]</scope>
    <source>
        <strain evidence="5">JCM 17809</strain>
    </source>
</reference>
<proteinExistence type="predicted"/>
<accession>A0ABP8KP70</accession>
<keyword evidence="2" id="KW-0812">Transmembrane</keyword>